<comment type="caution">
    <text evidence="1">The sequence shown here is derived from an EMBL/GenBank/DDBJ whole genome shotgun (WGS) entry which is preliminary data.</text>
</comment>
<evidence type="ECO:0000313" key="1">
    <source>
        <dbReference type="EMBL" id="MFC0224302.1"/>
    </source>
</evidence>
<dbReference type="Proteomes" id="UP001589698">
    <property type="component" value="Unassembled WGS sequence"/>
</dbReference>
<gene>
    <name evidence="1" type="ORF">ACFFJG_17590</name>
</gene>
<dbReference type="RefSeq" id="WP_378520077.1">
    <property type="nucleotide sequence ID" value="NZ_CBCSDI010000037.1"/>
</dbReference>
<reference evidence="1 2" key="1">
    <citation type="submission" date="2024-09" db="EMBL/GenBank/DDBJ databases">
        <authorList>
            <person name="Sun Q."/>
            <person name="Mori K."/>
        </authorList>
    </citation>
    <scope>NUCLEOTIDE SEQUENCE [LARGE SCALE GENOMIC DNA]</scope>
    <source>
        <strain evidence="1 2">CCM 8654</strain>
    </source>
</reference>
<evidence type="ECO:0000313" key="2">
    <source>
        <dbReference type="Proteomes" id="UP001589698"/>
    </source>
</evidence>
<name>A0ABV6E5Q2_9ACTN</name>
<keyword evidence="2" id="KW-1185">Reference proteome</keyword>
<sequence length="69" mass="7220">MSARERVAERVRAVTGLAGTPGLEARITSLEVAVRENADLAVPLTALVGGLERDVAEVLARRHGRGMGA</sequence>
<protein>
    <submittedName>
        <fullName evidence="1">Uncharacterized protein</fullName>
    </submittedName>
</protein>
<proteinExistence type="predicted"/>
<organism evidence="1 2">
    <name type="scientific">Nocardioides zeicaulis</name>
    <dbReference type="NCBI Taxonomy" id="1776857"/>
    <lineage>
        <taxon>Bacteria</taxon>
        <taxon>Bacillati</taxon>
        <taxon>Actinomycetota</taxon>
        <taxon>Actinomycetes</taxon>
        <taxon>Propionibacteriales</taxon>
        <taxon>Nocardioidaceae</taxon>
        <taxon>Nocardioides</taxon>
    </lineage>
</organism>
<dbReference type="EMBL" id="JBHLXH010000002">
    <property type="protein sequence ID" value="MFC0224302.1"/>
    <property type="molecule type" value="Genomic_DNA"/>
</dbReference>
<accession>A0ABV6E5Q2</accession>